<evidence type="ECO:0000313" key="2">
    <source>
        <dbReference type="EMBL" id="JAH57007.1"/>
    </source>
</evidence>
<reference evidence="2" key="2">
    <citation type="journal article" date="2015" name="Fish Shellfish Immunol.">
        <title>Early steps in the European eel (Anguilla anguilla)-Vibrio vulnificus interaction in the gills: Role of the RtxA13 toxin.</title>
        <authorList>
            <person name="Callol A."/>
            <person name="Pajuelo D."/>
            <person name="Ebbesson L."/>
            <person name="Teles M."/>
            <person name="MacKenzie S."/>
            <person name="Amaro C."/>
        </authorList>
    </citation>
    <scope>NUCLEOTIDE SEQUENCE</scope>
</reference>
<feature type="signal peptide" evidence="1">
    <location>
        <begin position="1"/>
        <end position="23"/>
    </location>
</feature>
<dbReference type="EMBL" id="GBXM01051570">
    <property type="protein sequence ID" value="JAH57007.1"/>
    <property type="molecule type" value="Transcribed_RNA"/>
</dbReference>
<reference evidence="2" key="1">
    <citation type="submission" date="2014-11" db="EMBL/GenBank/DDBJ databases">
        <authorList>
            <person name="Amaro Gonzalez C."/>
        </authorList>
    </citation>
    <scope>NUCLEOTIDE SEQUENCE</scope>
</reference>
<proteinExistence type="predicted"/>
<sequence>MKWRRSDLLKWLASAILIHPGFLHNHEQTEPVGFSLDVMPLWCVFNIQDSG</sequence>
<keyword evidence="1" id="KW-0732">Signal</keyword>
<organism evidence="2">
    <name type="scientific">Anguilla anguilla</name>
    <name type="common">European freshwater eel</name>
    <name type="synonym">Muraena anguilla</name>
    <dbReference type="NCBI Taxonomy" id="7936"/>
    <lineage>
        <taxon>Eukaryota</taxon>
        <taxon>Metazoa</taxon>
        <taxon>Chordata</taxon>
        <taxon>Craniata</taxon>
        <taxon>Vertebrata</taxon>
        <taxon>Euteleostomi</taxon>
        <taxon>Actinopterygii</taxon>
        <taxon>Neopterygii</taxon>
        <taxon>Teleostei</taxon>
        <taxon>Anguilliformes</taxon>
        <taxon>Anguillidae</taxon>
        <taxon>Anguilla</taxon>
    </lineage>
</organism>
<name>A0A0E9TU63_ANGAN</name>
<feature type="chain" id="PRO_5002432849" evidence="1">
    <location>
        <begin position="24"/>
        <end position="51"/>
    </location>
</feature>
<dbReference type="AlphaFoldDB" id="A0A0E9TU63"/>
<accession>A0A0E9TU63</accession>
<protein>
    <submittedName>
        <fullName evidence="2">Uncharacterized protein</fullName>
    </submittedName>
</protein>
<evidence type="ECO:0000256" key="1">
    <source>
        <dbReference type="SAM" id="SignalP"/>
    </source>
</evidence>